<dbReference type="Pfam" id="PF22656">
    <property type="entry name" value="At5g48480-like_N"/>
    <property type="match status" value="1"/>
</dbReference>
<evidence type="ECO:0008006" key="5">
    <source>
        <dbReference type="Google" id="ProtNLM"/>
    </source>
</evidence>
<dbReference type="InterPro" id="IPR054575">
    <property type="entry name" value="At5g48480-like_C"/>
</dbReference>
<evidence type="ECO:0000313" key="3">
    <source>
        <dbReference type="EMBL" id="KAI3926284.1"/>
    </source>
</evidence>
<dbReference type="AlphaFoldDB" id="A0AAD4SZF0"/>
<dbReference type="PANTHER" id="PTHR34109:SF1">
    <property type="entry name" value="VOC DOMAIN-CONTAINING PROTEIN"/>
    <property type="match status" value="1"/>
</dbReference>
<reference evidence="3" key="1">
    <citation type="submission" date="2022-04" db="EMBL/GenBank/DDBJ databases">
        <title>A functionally conserved STORR gene fusion in Papaver species that diverged 16.8 million years ago.</title>
        <authorList>
            <person name="Catania T."/>
        </authorList>
    </citation>
    <scope>NUCLEOTIDE SEQUENCE</scope>
    <source>
        <strain evidence="3">S-188037</strain>
    </source>
</reference>
<organism evidence="3 4">
    <name type="scientific">Papaver atlanticum</name>
    <dbReference type="NCBI Taxonomy" id="357466"/>
    <lineage>
        <taxon>Eukaryota</taxon>
        <taxon>Viridiplantae</taxon>
        <taxon>Streptophyta</taxon>
        <taxon>Embryophyta</taxon>
        <taxon>Tracheophyta</taxon>
        <taxon>Spermatophyta</taxon>
        <taxon>Magnoliopsida</taxon>
        <taxon>Ranunculales</taxon>
        <taxon>Papaveraceae</taxon>
        <taxon>Papaveroideae</taxon>
        <taxon>Papaver</taxon>
    </lineage>
</organism>
<accession>A0AAD4SZF0</accession>
<keyword evidence="4" id="KW-1185">Reference proteome</keyword>
<dbReference type="Proteomes" id="UP001202328">
    <property type="component" value="Unassembled WGS sequence"/>
</dbReference>
<evidence type="ECO:0000313" key="4">
    <source>
        <dbReference type="Proteomes" id="UP001202328"/>
    </source>
</evidence>
<feature type="domain" description="Glyoxalase At5g48480-like C-terminal" evidence="1">
    <location>
        <begin position="116"/>
        <end position="166"/>
    </location>
</feature>
<dbReference type="CDD" id="cd07246">
    <property type="entry name" value="VOC_like"/>
    <property type="match status" value="1"/>
</dbReference>
<comment type="caution">
    <text evidence="3">The sequence shown here is derived from an EMBL/GenBank/DDBJ whole genome shotgun (WGS) entry which is preliminary data.</text>
</comment>
<dbReference type="Gene3D" id="3.10.180.10">
    <property type="entry name" value="2,3-Dihydroxybiphenyl 1,2-Dioxygenase, domain 1"/>
    <property type="match status" value="1"/>
</dbReference>
<dbReference type="PANTHER" id="PTHR34109">
    <property type="entry name" value="BNAUNNG04460D PROTEIN-RELATED"/>
    <property type="match status" value="1"/>
</dbReference>
<dbReference type="Pfam" id="PF22650">
    <property type="entry name" value="At5g48480-like_C"/>
    <property type="match status" value="1"/>
</dbReference>
<proteinExistence type="predicted"/>
<protein>
    <recommendedName>
        <fullName evidence="5">VOC domain-containing protein</fullName>
    </recommendedName>
</protein>
<dbReference type="InterPro" id="IPR029068">
    <property type="entry name" value="Glyas_Bleomycin-R_OHBP_Dase"/>
</dbReference>
<gene>
    <name evidence="3" type="ORF">MKW98_028420</name>
</gene>
<sequence>MAEGDVAAAAATVDLTNGSSDTTITENVVKSASFVSVISVKPQLVIQGSKAGEAIQFFKTAFGAEELKRDLHPKRKADQELPSVVSAELKLGSLVLVVSDLPDGTTTLANGTGFTFCLETDDVNGLVKDAVSAGAVLDGELTEAAEEGCCGGPAGKLTDPYGNVWLICSAKKGQVTDVVA</sequence>
<dbReference type="EMBL" id="JAJJMB010008071">
    <property type="protein sequence ID" value="KAI3926284.1"/>
    <property type="molecule type" value="Genomic_DNA"/>
</dbReference>
<feature type="domain" description="Glyoxalase At5g48480-like N-terminal" evidence="2">
    <location>
        <begin position="43"/>
        <end position="101"/>
    </location>
</feature>
<evidence type="ECO:0000259" key="2">
    <source>
        <dbReference type="Pfam" id="PF22656"/>
    </source>
</evidence>
<evidence type="ECO:0000259" key="1">
    <source>
        <dbReference type="Pfam" id="PF22650"/>
    </source>
</evidence>
<dbReference type="SUPFAM" id="SSF54593">
    <property type="entry name" value="Glyoxalase/Bleomycin resistance protein/Dihydroxybiphenyl dioxygenase"/>
    <property type="match status" value="1"/>
</dbReference>
<dbReference type="InterPro" id="IPR054576">
    <property type="entry name" value="At5g48480-like_N"/>
</dbReference>
<name>A0AAD4SZF0_9MAGN</name>